<feature type="compositionally biased region" description="Basic residues" evidence="1">
    <location>
        <begin position="229"/>
        <end position="241"/>
    </location>
</feature>
<evidence type="ECO:0000256" key="1">
    <source>
        <dbReference type="SAM" id="MobiDB-lite"/>
    </source>
</evidence>
<dbReference type="Proteomes" id="UP000184520">
    <property type="component" value="Unassembled WGS sequence"/>
</dbReference>
<dbReference type="Pfam" id="PF11351">
    <property type="entry name" value="GTA_holin_3TM"/>
    <property type="match status" value="1"/>
</dbReference>
<accession>A0A1M5E5B0</accession>
<dbReference type="RefSeq" id="WP_073316735.1">
    <property type="nucleotide sequence ID" value="NZ_FQWD01000001.1"/>
</dbReference>
<dbReference type="AlphaFoldDB" id="A0A1M5E5B0"/>
<feature type="region of interest" description="Disordered" evidence="1">
    <location>
        <begin position="219"/>
        <end position="241"/>
    </location>
</feature>
<dbReference type="OrthoDB" id="7355053at2"/>
<keyword evidence="2" id="KW-1133">Transmembrane helix</keyword>
<dbReference type="InterPro" id="IPR021497">
    <property type="entry name" value="GTA_holin_3TM"/>
</dbReference>
<feature type="transmembrane region" description="Helical" evidence="2">
    <location>
        <begin position="72"/>
        <end position="92"/>
    </location>
</feature>
<name>A0A1M5E5B0_9ALTE</name>
<keyword evidence="2" id="KW-0472">Membrane</keyword>
<dbReference type="STRING" id="634436.SAMN05216361_0254"/>
<protein>
    <submittedName>
        <fullName evidence="3">Holin of 3TMs, for gene-transfer release</fullName>
    </submittedName>
</protein>
<dbReference type="EMBL" id="FQWD01000001">
    <property type="protein sequence ID" value="SHF74262.1"/>
    <property type="molecule type" value="Genomic_DNA"/>
</dbReference>
<keyword evidence="4" id="KW-1185">Reference proteome</keyword>
<sequence length="241" mass="26896">MSKLLEDPVSAIATSVSKGVETVAGVFTTNKEKDAQRSADEQMALLRAYQAEFNKLENRNWVDSLADGFNRLIRPMIVSLILFIFVVAYISPTHLAEITLAISAIPDGYWTLLSVIIAFYFGGRMQLKSQQFRFSETQAQAVKALIETKAEFRKLEIDNDEPDRLIGDSAAKDSDFDKSRAAQINTVVETALQHAVTDPGDDRQKAANKEALSNKVAEMLNETPETLKARRKFGPRKLGRR</sequence>
<evidence type="ECO:0000313" key="4">
    <source>
        <dbReference type="Proteomes" id="UP000184520"/>
    </source>
</evidence>
<evidence type="ECO:0000256" key="2">
    <source>
        <dbReference type="SAM" id="Phobius"/>
    </source>
</evidence>
<reference evidence="4" key="1">
    <citation type="submission" date="2016-11" db="EMBL/GenBank/DDBJ databases">
        <authorList>
            <person name="Varghese N."/>
            <person name="Submissions S."/>
        </authorList>
    </citation>
    <scope>NUCLEOTIDE SEQUENCE [LARGE SCALE GENOMIC DNA]</scope>
    <source>
        <strain evidence="4">CGMCC 1.8995</strain>
    </source>
</reference>
<proteinExistence type="predicted"/>
<evidence type="ECO:0000313" key="3">
    <source>
        <dbReference type="EMBL" id="SHF74262.1"/>
    </source>
</evidence>
<gene>
    <name evidence="3" type="ORF">SAMN05216361_0254</name>
</gene>
<feature type="transmembrane region" description="Helical" evidence="2">
    <location>
        <begin position="98"/>
        <end position="121"/>
    </location>
</feature>
<keyword evidence="2" id="KW-0812">Transmembrane</keyword>
<organism evidence="3 4">
    <name type="scientific">Marisediminitalea aggregata</name>
    <dbReference type="NCBI Taxonomy" id="634436"/>
    <lineage>
        <taxon>Bacteria</taxon>
        <taxon>Pseudomonadati</taxon>
        <taxon>Pseudomonadota</taxon>
        <taxon>Gammaproteobacteria</taxon>
        <taxon>Alteromonadales</taxon>
        <taxon>Alteromonadaceae</taxon>
        <taxon>Marisediminitalea</taxon>
    </lineage>
</organism>